<dbReference type="STRING" id="53468.A0A158QUR2"/>
<keyword evidence="5 7" id="KW-0472">Membrane</keyword>
<protein>
    <recommendedName>
        <fullName evidence="12">EXS domain-containing protein</fullName>
    </recommendedName>
</protein>
<accession>A0A158QUR2</accession>
<evidence type="ECO:0000256" key="5">
    <source>
        <dbReference type="ARBA" id="ARBA00023136"/>
    </source>
</evidence>
<dbReference type="InterPro" id="IPR004342">
    <property type="entry name" value="EXS_C"/>
</dbReference>
<evidence type="ECO:0000256" key="4">
    <source>
        <dbReference type="ARBA" id="ARBA00022989"/>
    </source>
</evidence>
<gene>
    <name evidence="10" type="ORF">MCOS_LOCUS6623</name>
</gene>
<dbReference type="Pfam" id="PF03105">
    <property type="entry name" value="SPX"/>
    <property type="match status" value="2"/>
</dbReference>
<dbReference type="PANTHER" id="PTHR10783:SF103">
    <property type="entry name" value="SOLUTE CARRIER FAMILY 53 MEMBER 1"/>
    <property type="match status" value="1"/>
</dbReference>
<dbReference type="GO" id="GO:0016036">
    <property type="term" value="P:cellular response to phosphate starvation"/>
    <property type="evidence" value="ECO:0007669"/>
    <property type="project" value="TreeGrafter"/>
</dbReference>
<feature type="compositionally biased region" description="Basic and acidic residues" evidence="6">
    <location>
        <begin position="1168"/>
        <end position="1189"/>
    </location>
</feature>
<dbReference type="GO" id="GO:0005886">
    <property type="term" value="C:plasma membrane"/>
    <property type="evidence" value="ECO:0007669"/>
    <property type="project" value="TreeGrafter"/>
</dbReference>
<evidence type="ECO:0000256" key="7">
    <source>
        <dbReference type="SAM" id="Phobius"/>
    </source>
</evidence>
<feature type="transmembrane region" description="Helical" evidence="7">
    <location>
        <begin position="490"/>
        <end position="509"/>
    </location>
</feature>
<keyword evidence="4 7" id="KW-1133">Transmembrane helix</keyword>
<keyword evidence="11" id="KW-1185">Reference proteome</keyword>
<feature type="domain" description="SPX" evidence="9">
    <location>
        <begin position="1"/>
        <end position="242"/>
    </location>
</feature>
<evidence type="ECO:0000313" key="11">
    <source>
        <dbReference type="Proteomes" id="UP000267029"/>
    </source>
</evidence>
<proteinExistence type="inferred from homology"/>
<sequence length="1219" mass="138662">MKFTEHLAAHLTPEWRKQYVEYESLKQILYKALDDFEDLPVVDAVTVSEHFDECDTIFFTMCQAELDKVNNFFSEKLAEAKRKFAALKEECDRHFSSRRRVPIASVYISSPAAAAAAAAAVDHQNYQDEGYHRVAEGTRSPAQLFNRSPGRHINDMDMLRRRRSTIRLKKGDKRSDDISRQIGQNEETPRLKTYDLKLALSEFYLSLVLLQNYQSLNFTGFRKILKKHDKLFQRSNGLEWHRNTVSKELFHVDNSVDSMISEVEDTFTKLEGGNRQKAMKRLRVPPLSAQSSAKSVFRFGFFLGIFLSEVIGIILVGFKPQHGAAQTTHIRSSTLPANVATAVEALARHEVAGARLLWASTEARCDAESRGLVLKTRQNVADSLTKATGISVGRLVKTMDADESFFIQAPQFSYPAFRFFRGSFLTIYYLCMVGVNVYGWRSSGVNHVLIFEIDPRSHLNHFQLMEVGMLFADFWGAAVLFYLFSDRLSLPGYAAPFVLFFFLVVTLLLPFHVFQYKSRLWLLKILLRIIRAPLAKVRFPDFFLADQLNSLSFILPDLAYFLCFFITFIDHNMVVKSDFRNSTIVPPGANPLFAPKAGYCDGMMWGLQPILKALPAWWRFLQCLRRYRDLTIRSPVPHLMNAGKYSTTLIAILCSSVSSINQHMAFFILMIMSKFFSSVCTTTWDLVMDWGLLDRSSKENLMLRDELVYRFRAYYYVAIVEDVIIRFAWILPIVFSHFRIIEVEIITTIVMFAEVTRRIIWNFFRLENEHLNNCGNFRAVRDIGIAPIRKDSPQTPPNENVDKRYRKFNQRFTLNRNNQRGGGEVQPEGSDIQRDDQLPALGKYASLLQNNQRKSLWGYLREAYFQTKKERRRQLDLGLIASMEEALRAAKTDVQAKLDSKSLPPRGATPTEDPATAQAHLFNEVLSHQTMGQHDGTRNSLLPLVARDQRQRFNPLSTSSSSVLTEEPTHSRRVMVDGRQRQAFARATIPLTVCLLEPQQTSSGKNRVSVCDTPGQSTCNLPVFPSEAHGLFLPRSEDADNGHGLDLVIAPEMLTQMQNDDSPDDTVLPIRTRVLANQLRELLQSFNTQLGDSTAPQPTSMRNPLQATEGQSSPATGDGPIMRWRPVMPGAYQMGQSQTTQQRRWVKRKDRSVSGSRSDSSTIAINRPKSESSLDIRATDSEEKVRHSSSETSSVSLCEEEEEKRGAFAGLSRVPEDTK</sequence>
<reference evidence="10 11" key="1">
    <citation type="submission" date="2018-10" db="EMBL/GenBank/DDBJ databases">
        <authorList>
            <consortium name="Pathogen Informatics"/>
        </authorList>
    </citation>
    <scope>NUCLEOTIDE SEQUENCE [LARGE SCALE GENOMIC DNA]</scope>
</reference>
<evidence type="ECO:0000256" key="6">
    <source>
        <dbReference type="SAM" id="MobiDB-lite"/>
    </source>
</evidence>
<feature type="domain" description="EXS" evidence="8">
    <location>
        <begin position="599"/>
        <end position="798"/>
    </location>
</feature>
<dbReference type="GO" id="GO:0005794">
    <property type="term" value="C:Golgi apparatus"/>
    <property type="evidence" value="ECO:0007669"/>
    <property type="project" value="TreeGrafter"/>
</dbReference>
<feature type="transmembrane region" description="Helical" evidence="7">
    <location>
        <begin position="649"/>
        <end position="669"/>
    </location>
</feature>
<dbReference type="PROSITE" id="PS51382">
    <property type="entry name" value="SPX"/>
    <property type="match status" value="1"/>
</dbReference>
<evidence type="ECO:0000259" key="8">
    <source>
        <dbReference type="PROSITE" id="PS51380"/>
    </source>
</evidence>
<dbReference type="EMBL" id="UXSR01005279">
    <property type="protein sequence ID" value="VDD80620.1"/>
    <property type="molecule type" value="Genomic_DNA"/>
</dbReference>
<evidence type="ECO:0000313" key="10">
    <source>
        <dbReference type="EMBL" id="VDD80620.1"/>
    </source>
</evidence>
<comment type="subcellular location">
    <subcellularLocation>
        <location evidence="1">Membrane</location>
        <topology evidence="1">Multi-pass membrane protein</topology>
    </subcellularLocation>
</comment>
<dbReference type="GO" id="GO:0000822">
    <property type="term" value="F:inositol hexakisphosphate binding"/>
    <property type="evidence" value="ECO:0007669"/>
    <property type="project" value="TreeGrafter"/>
</dbReference>
<dbReference type="InterPro" id="IPR004331">
    <property type="entry name" value="SPX_dom"/>
</dbReference>
<evidence type="ECO:0008006" key="12">
    <source>
        <dbReference type="Google" id="ProtNLM"/>
    </source>
</evidence>
<feature type="transmembrane region" description="Helical" evidence="7">
    <location>
        <begin position="551"/>
        <end position="569"/>
    </location>
</feature>
<evidence type="ECO:0000256" key="3">
    <source>
        <dbReference type="ARBA" id="ARBA00022692"/>
    </source>
</evidence>
<evidence type="ECO:0000259" key="9">
    <source>
        <dbReference type="PROSITE" id="PS51382"/>
    </source>
</evidence>
<organism evidence="10 11">
    <name type="scientific">Mesocestoides corti</name>
    <name type="common">Flatworm</name>
    <dbReference type="NCBI Taxonomy" id="53468"/>
    <lineage>
        <taxon>Eukaryota</taxon>
        <taxon>Metazoa</taxon>
        <taxon>Spiralia</taxon>
        <taxon>Lophotrochozoa</taxon>
        <taxon>Platyhelminthes</taxon>
        <taxon>Cestoda</taxon>
        <taxon>Eucestoda</taxon>
        <taxon>Cyclophyllidea</taxon>
        <taxon>Mesocestoididae</taxon>
        <taxon>Mesocestoides</taxon>
    </lineage>
</organism>
<dbReference type="Proteomes" id="UP000267029">
    <property type="component" value="Unassembled WGS sequence"/>
</dbReference>
<feature type="transmembrane region" description="Helical" evidence="7">
    <location>
        <begin position="296"/>
        <end position="318"/>
    </location>
</feature>
<dbReference type="GO" id="GO:0006817">
    <property type="term" value="P:phosphate ion transport"/>
    <property type="evidence" value="ECO:0007669"/>
    <property type="project" value="TreeGrafter"/>
</dbReference>
<dbReference type="Pfam" id="PF03124">
    <property type="entry name" value="EXS"/>
    <property type="match status" value="1"/>
</dbReference>
<feature type="region of interest" description="Disordered" evidence="6">
    <location>
        <begin position="1089"/>
        <end position="1219"/>
    </location>
</feature>
<evidence type="ECO:0000256" key="1">
    <source>
        <dbReference type="ARBA" id="ARBA00004141"/>
    </source>
</evidence>
<dbReference type="OrthoDB" id="9970435at2759"/>
<feature type="compositionally biased region" description="Polar residues" evidence="6">
    <location>
        <begin position="1134"/>
        <end position="1143"/>
    </location>
</feature>
<dbReference type="PANTHER" id="PTHR10783">
    <property type="entry name" value="XENOTROPIC AND POLYTROPIC RETROVIRUS RECEPTOR 1-RELATED"/>
    <property type="match status" value="1"/>
</dbReference>
<name>A0A158QUR2_MESCO</name>
<comment type="similarity">
    <text evidence="2">Belongs to the SYG1 (TC 2.A.94) family.</text>
</comment>
<evidence type="ECO:0000256" key="2">
    <source>
        <dbReference type="ARBA" id="ARBA00009665"/>
    </source>
</evidence>
<dbReference type="AlphaFoldDB" id="A0A158QUR2"/>
<feature type="compositionally biased region" description="Polar residues" evidence="6">
    <location>
        <begin position="1089"/>
        <end position="1115"/>
    </location>
</feature>
<dbReference type="PROSITE" id="PS51380">
    <property type="entry name" value="EXS"/>
    <property type="match status" value="1"/>
</dbReference>
<feature type="transmembrane region" description="Helical" evidence="7">
    <location>
        <begin position="464"/>
        <end position="484"/>
    </location>
</feature>
<keyword evidence="3 7" id="KW-0812">Transmembrane</keyword>
<dbReference type="CDD" id="cd14477">
    <property type="entry name" value="SPX_XPR1_like"/>
    <property type="match status" value="1"/>
</dbReference>